<feature type="transmembrane region" description="Helical" evidence="6">
    <location>
        <begin position="12"/>
        <end position="30"/>
    </location>
</feature>
<comment type="subcellular location">
    <subcellularLocation>
        <location evidence="1">Cell membrane</location>
        <topology evidence="1">Multi-pass membrane protein</topology>
    </subcellularLocation>
</comment>
<dbReference type="RefSeq" id="WP_275819301.1">
    <property type="nucleotide sequence ID" value="NZ_JARHUD010000001.1"/>
</dbReference>
<gene>
    <name evidence="7" type="ORF">P2G67_01485</name>
</gene>
<keyword evidence="4 6" id="KW-1133">Transmembrane helix</keyword>
<evidence type="ECO:0000256" key="4">
    <source>
        <dbReference type="ARBA" id="ARBA00022989"/>
    </source>
</evidence>
<evidence type="ECO:0000256" key="1">
    <source>
        <dbReference type="ARBA" id="ARBA00004651"/>
    </source>
</evidence>
<evidence type="ECO:0000256" key="3">
    <source>
        <dbReference type="ARBA" id="ARBA00022692"/>
    </source>
</evidence>
<organism evidence="7 8">
    <name type="scientific">Aquibaculum arenosum</name>
    <dbReference type="NCBI Taxonomy" id="3032591"/>
    <lineage>
        <taxon>Bacteria</taxon>
        <taxon>Pseudomonadati</taxon>
        <taxon>Pseudomonadota</taxon>
        <taxon>Alphaproteobacteria</taxon>
        <taxon>Rhodospirillales</taxon>
        <taxon>Rhodovibrionaceae</taxon>
        <taxon>Aquibaculum</taxon>
    </lineage>
</organism>
<feature type="transmembrane region" description="Helical" evidence="6">
    <location>
        <begin position="325"/>
        <end position="348"/>
    </location>
</feature>
<dbReference type="Pfam" id="PF03739">
    <property type="entry name" value="LptF_LptG"/>
    <property type="match status" value="1"/>
</dbReference>
<keyword evidence="2" id="KW-1003">Cell membrane</keyword>
<evidence type="ECO:0000256" key="5">
    <source>
        <dbReference type="ARBA" id="ARBA00023136"/>
    </source>
</evidence>
<evidence type="ECO:0000256" key="2">
    <source>
        <dbReference type="ARBA" id="ARBA00022475"/>
    </source>
</evidence>
<proteinExistence type="predicted"/>
<name>A0ABT5YIK7_9PROT</name>
<feature type="transmembrane region" description="Helical" evidence="6">
    <location>
        <begin position="299"/>
        <end position="319"/>
    </location>
</feature>
<feature type="transmembrane region" description="Helical" evidence="6">
    <location>
        <begin position="96"/>
        <end position="114"/>
    </location>
</feature>
<feature type="transmembrane region" description="Helical" evidence="6">
    <location>
        <begin position="270"/>
        <end position="287"/>
    </location>
</feature>
<feature type="transmembrane region" description="Helical" evidence="6">
    <location>
        <begin position="50"/>
        <end position="75"/>
    </location>
</feature>
<protein>
    <submittedName>
        <fullName evidence="7">LptF/LptG family permease</fullName>
    </submittedName>
</protein>
<dbReference type="EMBL" id="JARHUD010000001">
    <property type="protein sequence ID" value="MDF2094645.1"/>
    <property type="molecule type" value="Genomic_DNA"/>
</dbReference>
<evidence type="ECO:0000313" key="7">
    <source>
        <dbReference type="EMBL" id="MDF2094645.1"/>
    </source>
</evidence>
<comment type="caution">
    <text evidence="7">The sequence shown here is derived from an EMBL/GenBank/DDBJ whole genome shotgun (WGS) entry which is preliminary data.</text>
</comment>
<sequence>MTTLHRYFARLFILRFLLVLIGVSLAVVAFEMTEAFSGDEWTSETVFRYTLLRLPSLMAQLLPIATLIAALLTVAELLRQRELVATWGSGLSQFRLLTGLLPVLLSLGLLQFLLNDQVVPHTTDALRDWGVGEFRSGGLLSGDREFIWLRSGNDIVRIAAQNLQEEQLEQVTLFRRSEDGTLLDRLDAAVAVKREDGWLLRDVVRHDTDPYRTTEVPELAWKGHVEVAQLRLVERPPRELALVDLWDLLQSDGYGQRPRELYATWVNARLAQFFGAPLVLCLAFALGQGWRRTGEVTRLTLSGLAFGFAFFILDGMSVALGEVGFLPPLLAAWSPPILLACLVAHLLLKPEATAPITLSRRS</sequence>
<evidence type="ECO:0000313" key="8">
    <source>
        <dbReference type="Proteomes" id="UP001215503"/>
    </source>
</evidence>
<dbReference type="PANTHER" id="PTHR33529:SF6">
    <property type="entry name" value="YJGP_YJGQ FAMILY PERMEASE"/>
    <property type="match status" value="1"/>
</dbReference>
<evidence type="ECO:0000256" key="6">
    <source>
        <dbReference type="SAM" id="Phobius"/>
    </source>
</evidence>
<reference evidence="7 8" key="1">
    <citation type="submission" date="2023-03" db="EMBL/GenBank/DDBJ databases">
        <title>Fodinicurvata sp. CAU 1616 isolated from sea sendiment.</title>
        <authorList>
            <person name="Kim W."/>
        </authorList>
    </citation>
    <scope>NUCLEOTIDE SEQUENCE [LARGE SCALE GENOMIC DNA]</scope>
    <source>
        <strain evidence="7 8">CAU 1616</strain>
    </source>
</reference>
<dbReference type="Proteomes" id="UP001215503">
    <property type="component" value="Unassembled WGS sequence"/>
</dbReference>
<keyword evidence="8" id="KW-1185">Reference proteome</keyword>
<accession>A0ABT5YIK7</accession>
<keyword evidence="3 6" id="KW-0812">Transmembrane</keyword>
<keyword evidence="5 6" id="KW-0472">Membrane</keyword>
<dbReference type="PANTHER" id="PTHR33529">
    <property type="entry name" value="SLR0882 PROTEIN-RELATED"/>
    <property type="match status" value="1"/>
</dbReference>
<dbReference type="InterPro" id="IPR005495">
    <property type="entry name" value="LptG/LptF_permease"/>
</dbReference>